<keyword evidence="2" id="KW-1185">Reference proteome</keyword>
<sequence length="131" mass="15148">MSLADKFRQSKIIYVLLASFAIKASSAPDPFSKLVLEDSRSKNSHQTPSEKLHIKSFEIATKEASSSPSTTLFLSDQKPQREHVAKEWHLRIIINNYQKSSSNYPYMKLVIILSYHKTHNFIFTFKMQLKL</sequence>
<proteinExistence type="predicted"/>
<dbReference type="Proteomes" id="UP000775213">
    <property type="component" value="Unassembled WGS sequence"/>
</dbReference>
<comment type="caution">
    <text evidence="1">The sequence shown here is derived from an EMBL/GenBank/DDBJ whole genome shotgun (WGS) entry which is preliminary data.</text>
</comment>
<gene>
    <name evidence="1" type="ORF">IEQ34_021312</name>
</gene>
<accession>A0AAV7G4E1</accession>
<reference evidence="1 2" key="1">
    <citation type="journal article" date="2021" name="Hortic Res">
        <title>Chromosome-scale assembly of the Dendrobium chrysotoxum genome enhances the understanding of orchid evolution.</title>
        <authorList>
            <person name="Zhang Y."/>
            <person name="Zhang G.Q."/>
            <person name="Zhang D."/>
            <person name="Liu X.D."/>
            <person name="Xu X.Y."/>
            <person name="Sun W.H."/>
            <person name="Yu X."/>
            <person name="Zhu X."/>
            <person name="Wang Z.W."/>
            <person name="Zhao X."/>
            <person name="Zhong W.Y."/>
            <person name="Chen H."/>
            <person name="Yin W.L."/>
            <person name="Huang T."/>
            <person name="Niu S.C."/>
            <person name="Liu Z.J."/>
        </authorList>
    </citation>
    <scope>NUCLEOTIDE SEQUENCE [LARGE SCALE GENOMIC DNA]</scope>
    <source>
        <strain evidence="1">Lindl</strain>
    </source>
</reference>
<evidence type="ECO:0000313" key="1">
    <source>
        <dbReference type="EMBL" id="KAH0450620.1"/>
    </source>
</evidence>
<name>A0AAV7G4E1_DENCH</name>
<organism evidence="1 2">
    <name type="scientific">Dendrobium chrysotoxum</name>
    <name type="common">Orchid</name>
    <dbReference type="NCBI Taxonomy" id="161865"/>
    <lineage>
        <taxon>Eukaryota</taxon>
        <taxon>Viridiplantae</taxon>
        <taxon>Streptophyta</taxon>
        <taxon>Embryophyta</taxon>
        <taxon>Tracheophyta</taxon>
        <taxon>Spermatophyta</taxon>
        <taxon>Magnoliopsida</taxon>
        <taxon>Liliopsida</taxon>
        <taxon>Asparagales</taxon>
        <taxon>Orchidaceae</taxon>
        <taxon>Epidendroideae</taxon>
        <taxon>Malaxideae</taxon>
        <taxon>Dendrobiinae</taxon>
        <taxon>Dendrobium</taxon>
    </lineage>
</organism>
<dbReference type="EMBL" id="JAGFBR010000018">
    <property type="protein sequence ID" value="KAH0450620.1"/>
    <property type="molecule type" value="Genomic_DNA"/>
</dbReference>
<protein>
    <submittedName>
        <fullName evidence="1">Uncharacterized protein</fullName>
    </submittedName>
</protein>
<dbReference type="AlphaFoldDB" id="A0AAV7G4E1"/>
<evidence type="ECO:0000313" key="2">
    <source>
        <dbReference type="Proteomes" id="UP000775213"/>
    </source>
</evidence>